<dbReference type="GO" id="GO:0003676">
    <property type="term" value="F:nucleic acid binding"/>
    <property type="evidence" value="ECO:0007669"/>
    <property type="project" value="InterPro"/>
</dbReference>
<dbReference type="Proteomes" id="UP000064967">
    <property type="component" value="Chromosome"/>
</dbReference>
<dbReference type="KEGG" id="llu:AKJ09_01759"/>
<dbReference type="RefSeq" id="WP_146646594.1">
    <property type="nucleotide sequence ID" value="NZ_CP012333.1"/>
</dbReference>
<comment type="subcellular location">
    <subcellularLocation>
        <location evidence="2">Cytoplasm</location>
    </subcellularLocation>
</comment>
<dbReference type="InterPro" id="IPR012947">
    <property type="entry name" value="tRNA_SAD"/>
</dbReference>
<gene>
    <name evidence="6" type="ORF">AKJ09_01759</name>
</gene>
<dbReference type="GO" id="GO:0006419">
    <property type="term" value="P:alanyl-tRNA aminoacylation"/>
    <property type="evidence" value="ECO:0007669"/>
    <property type="project" value="InterPro"/>
</dbReference>
<dbReference type="PROSITE" id="PS50860">
    <property type="entry name" value="AA_TRNA_LIGASE_II_ALA"/>
    <property type="match status" value="1"/>
</dbReference>
<evidence type="ECO:0000256" key="2">
    <source>
        <dbReference type="ARBA" id="ARBA00004496"/>
    </source>
</evidence>
<organism evidence="6 7">
    <name type="scientific">Labilithrix luteola</name>
    <dbReference type="NCBI Taxonomy" id="1391654"/>
    <lineage>
        <taxon>Bacteria</taxon>
        <taxon>Pseudomonadati</taxon>
        <taxon>Myxococcota</taxon>
        <taxon>Polyangia</taxon>
        <taxon>Polyangiales</taxon>
        <taxon>Labilitrichaceae</taxon>
        <taxon>Labilithrix</taxon>
    </lineage>
</organism>
<dbReference type="InterPro" id="IPR018165">
    <property type="entry name" value="Ala-tRNA-synth_IIc_core"/>
</dbReference>
<dbReference type="SUPFAM" id="SSF55186">
    <property type="entry name" value="ThrRS/AlaRS common domain"/>
    <property type="match status" value="1"/>
</dbReference>
<evidence type="ECO:0000256" key="4">
    <source>
        <dbReference type="ARBA" id="ARBA00022833"/>
    </source>
</evidence>
<dbReference type="SMART" id="SM00863">
    <property type="entry name" value="tRNA_SAD"/>
    <property type="match status" value="1"/>
</dbReference>
<dbReference type="GO" id="GO:0005524">
    <property type="term" value="F:ATP binding"/>
    <property type="evidence" value="ECO:0007669"/>
    <property type="project" value="InterPro"/>
</dbReference>
<sequence length="236" mass="25991">MMSRRLYLDDSYCRECDGAVVAVDGAACALSQTVFHPGGGGQPHDRGTLVVRGEPVAVTVVREGSDGLIWHEVARPLELGDEVRAVLDWSFRFELMRHHALMHIVNTVARDRFDGAITGAQLGVERSRIDLKLDGFGREQLGVFEAEVNAVIAKRLAIASSVISEEEFRARPELVRTLNVAPPVVDGAVRIVEISGYDAQACGGTHVHSTGEIGEARLVKFDNKGRDNKRFYWELR</sequence>
<evidence type="ECO:0000259" key="5">
    <source>
        <dbReference type="PROSITE" id="PS50860"/>
    </source>
</evidence>
<dbReference type="Gene3D" id="2.40.30.130">
    <property type="match status" value="1"/>
</dbReference>
<dbReference type="GO" id="GO:0046872">
    <property type="term" value="F:metal ion binding"/>
    <property type="evidence" value="ECO:0007669"/>
    <property type="project" value="UniProtKB-KW"/>
</dbReference>
<dbReference type="GO" id="GO:0004813">
    <property type="term" value="F:alanine-tRNA ligase activity"/>
    <property type="evidence" value="ECO:0007669"/>
    <property type="project" value="InterPro"/>
</dbReference>
<evidence type="ECO:0000313" key="7">
    <source>
        <dbReference type="Proteomes" id="UP000064967"/>
    </source>
</evidence>
<comment type="cofactor">
    <cofactor evidence="1">
        <name>Zn(2+)</name>
        <dbReference type="ChEBI" id="CHEBI:29105"/>
    </cofactor>
</comment>
<dbReference type="OrthoDB" id="9812949at2"/>
<feature type="domain" description="Alanyl-transfer RNA synthetases family profile" evidence="5">
    <location>
        <begin position="1"/>
        <end position="231"/>
    </location>
</feature>
<dbReference type="GO" id="GO:0002161">
    <property type="term" value="F:aminoacyl-tRNA deacylase activity"/>
    <property type="evidence" value="ECO:0007669"/>
    <property type="project" value="UniProtKB-ARBA"/>
</dbReference>
<keyword evidence="3" id="KW-0479">Metal-binding</keyword>
<proteinExistence type="predicted"/>
<dbReference type="InterPro" id="IPR009000">
    <property type="entry name" value="Transl_B-barrel_sf"/>
</dbReference>
<dbReference type="InterPro" id="IPR051335">
    <property type="entry name" value="Alanyl-tRNA_Editing_Enzymes"/>
</dbReference>
<dbReference type="PANTHER" id="PTHR43462:SF1">
    <property type="entry name" value="ALANYL-TRNA EDITING PROTEIN AARSD1"/>
    <property type="match status" value="1"/>
</dbReference>
<dbReference type="SUPFAM" id="SSF50447">
    <property type="entry name" value="Translation proteins"/>
    <property type="match status" value="1"/>
</dbReference>
<name>A0A0K1PNH7_9BACT</name>
<evidence type="ECO:0000256" key="3">
    <source>
        <dbReference type="ARBA" id="ARBA00022723"/>
    </source>
</evidence>
<evidence type="ECO:0000256" key="1">
    <source>
        <dbReference type="ARBA" id="ARBA00001947"/>
    </source>
</evidence>
<dbReference type="Gene3D" id="3.30.980.10">
    <property type="entry name" value="Threonyl-trna Synthetase, Chain A, domain 2"/>
    <property type="match status" value="1"/>
</dbReference>
<dbReference type="PANTHER" id="PTHR43462">
    <property type="entry name" value="ALANYL-TRNA EDITING PROTEIN"/>
    <property type="match status" value="1"/>
</dbReference>
<protein>
    <submittedName>
        <fullName evidence="6">Ser-tRNA(Ala) deacylase</fullName>
    </submittedName>
</protein>
<dbReference type="Pfam" id="PF07973">
    <property type="entry name" value="tRNA_SAD"/>
    <property type="match status" value="1"/>
</dbReference>
<dbReference type="InterPro" id="IPR018163">
    <property type="entry name" value="Thr/Ala-tRNA-synth_IIc_edit"/>
</dbReference>
<dbReference type="GO" id="GO:0005737">
    <property type="term" value="C:cytoplasm"/>
    <property type="evidence" value="ECO:0007669"/>
    <property type="project" value="UniProtKB-SubCell"/>
</dbReference>
<accession>A0A0K1PNH7</accession>
<evidence type="ECO:0000313" key="6">
    <source>
        <dbReference type="EMBL" id="AKU95095.1"/>
    </source>
</evidence>
<dbReference type="AlphaFoldDB" id="A0A0K1PNH7"/>
<keyword evidence="4" id="KW-0862">Zinc</keyword>
<reference evidence="6 7" key="1">
    <citation type="submission" date="2015-08" db="EMBL/GenBank/DDBJ databases">
        <authorList>
            <person name="Babu N.S."/>
            <person name="Beckwith C.J."/>
            <person name="Beseler K.G."/>
            <person name="Brison A."/>
            <person name="Carone J.V."/>
            <person name="Caskin T.P."/>
            <person name="Diamond M."/>
            <person name="Durham M.E."/>
            <person name="Foxe J.M."/>
            <person name="Go M."/>
            <person name="Henderson B.A."/>
            <person name="Jones I.B."/>
            <person name="McGettigan J.A."/>
            <person name="Micheletti S.J."/>
            <person name="Nasrallah M.E."/>
            <person name="Ortiz D."/>
            <person name="Piller C.R."/>
            <person name="Privatt S.R."/>
            <person name="Schneider S.L."/>
            <person name="Sharp S."/>
            <person name="Smith T.C."/>
            <person name="Stanton J.D."/>
            <person name="Ullery H.E."/>
            <person name="Wilson R.J."/>
            <person name="Serrano M.G."/>
            <person name="Buck G."/>
            <person name="Lee V."/>
            <person name="Wang Y."/>
            <person name="Carvalho R."/>
            <person name="Voegtly L."/>
            <person name="Shi R."/>
            <person name="Duckworth R."/>
            <person name="Johnson A."/>
            <person name="Loviza R."/>
            <person name="Walstead R."/>
            <person name="Shah Z."/>
            <person name="Kiflezghi M."/>
            <person name="Wade K."/>
            <person name="Ball S.L."/>
            <person name="Bradley K.W."/>
            <person name="Asai D.J."/>
            <person name="Bowman C.A."/>
            <person name="Russell D.A."/>
            <person name="Pope W.H."/>
            <person name="Jacobs-Sera D."/>
            <person name="Hendrix R.W."/>
            <person name="Hatfull G.F."/>
        </authorList>
    </citation>
    <scope>NUCLEOTIDE SEQUENCE [LARGE SCALE GENOMIC DNA]</scope>
    <source>
        <strain evidence="6 7">DSM 27648</strain>
    </source>
</reference>
<dbReference type="EMBL" id="CP012333">
    <property type="protein sequence ID" value="AKU95095.1"/>
    <property type="molecule type" value="Genomic_DNA"/>
</dbReference>
<keyword evidence="7" id="KW-1185">Reference proteome</keyword>